<evidence type="ECO:0000256" key="2">
    <source>
        <dbReference type="SAM" id="MobiDB-lite"/>
    </source>
</evidence>
<gene>
    <name evidence="4" type="ORF">Tsubulata_010575</name>
</gene>
<reference evidence="4" key="2">
    <citation type="journal article" date="2023" name="Plants (Basel)">
        <title>Annotation of the Turnera subulata (Passifloraceae) Draft Genome Reveals the S-Locus Evolved after the Divergence of Turneroideae from Passifloroideae in a Stepwise Manner.</title>
        <authorList>
            <person name="Henning P.M."/>
            <person name="Roalson E.H."/>
            <person name="Mir W."/>
            <person name="McCubbin A.G."/>
            <person name="Shore J.S."/>
        </authorList>
    </citation>
    <scope>NUCLEOTIDE SEQUENCE</scope>
    <source>
        <strain evidence="4">F60SS</strain>
    </source>
</reference>
<feature type="compositionally biased region" description="Pro residues" evidence="2">
    <location>
        <begin position="217"/>
        <end position="229"/>
    </location>
</feature>
<name>A0A9Q0GB10_9ROSI</name>
<comment type="caution">
    <text evidence="4">The sequence shown here is derived from an EMBL/GenBank/DDBJ whole genome shotgun (WGS) entry which is preliminary data.</text>
</comment>
<feature type="domain" description="Alpha/beta hydrolase fold-3" evidence="3">
    <location>
        <begin position="75"/>
        <end position="164"/>
    </location>
</feature>
<evidence type="ECO:0000313" key="5">
    <source>
        <dbReference type="Proteomes" id="UP001141552"/>
    </source>
</evidence>
<dbReference type="Pfam" id="PF07859">
    <property type="entry name" value="Abhydrolase_3"/>
    <property type="match status" value="1"/>
</dbReference>
<reference evidence="4" key="1">
    <citation type="submission" date="2022-02" db="EMBL/GenBank/DDBJ databases">
        <authorList>
            <person name="Henning P.M."/>
            <person name="McCubbin A.G."/>
            <person name="Shore J.S."/>
        </authorList>
    </citation>
    <scope>NUCLEOTIDE SEQUENCE</scope>
    <source>
        <strain evidence="4">F60SS</strain>
        <tissue evidence="4">Leaves</tissue>
    </source>
</reference>
<dbReference type="EMBL" id="JAKUCV010001688">
    <property type="protein sequence ID" value="KAJ4845394.1"/>
    <property type="molecule type" value="Genomic_DNA"/>
</dbReference>
<evidence type="ECO:0000259" key="3">
    <source>
        <dbReference type="Pfam" id="PF07859"/>
    </source>
</evidence>
<protein>
    <recommendedName>
        <fullName evidence="3">Alpha/beta hydrolase fold-3 domain-containing protein</fullName>
    </recommendedName>
</protein>
<dbReference type="InterPro" id="IPR050466">
    <property type="entry name" value="Carboxylest/Gibb_receptor"/>
</dbReference>
<keyword evidence="5" id="KW-1185">Reference proteome</keyword>
<evidence type="ECO:0000256" key="1">
    <source>
        <dbReference type="ARBA" id="ARBA00010515"/>
    </source>
</evidence>
<sequence>MDSTTKEIILDIFPYLRVYKDGTVERLAGTEVVPAGLDPKTDVLSKDIIIVPETNVSARLYRPNSINNNQKLPLLVYFHGGAFCIASAAEPSYHNSLNQLVSKANIIIVSVDYRLAPEHPLPAAYEDSWAALRWVASNAAAAENEGWLKDHADFDRVFLAGDSAVVMSLDTVVLFLSLLYTSMVHILVSNKGVSVTSRPPIGPPPATSNTSFLRPCLQPPPPTQSPPSPSHVAAAGEEEESTCSRRTGEEERKKLMPVAAGPTSPSQPCRSAEEGRR</sequence>
<comment type="similarity">
    <text evidence="1">Belongs to the 'GDXG' lipolytic enzyme family.</text>
</comment>
<feature type="region of interest" description="Disordered" evidence="2">
    <location>
        <begin position="193"/>
        <end position="277"/>
    </location>
</feature>
<feature type="compositionally biased region" description="Basic and acidic residues" evidence="2">
    <location>
        <begin position="242"/>
        <end position="254"/>
    </location>
</feature>
<dbReference type="GO" id="GO:0016787">
    <property type="term" value="F:hydrolase activity"/>
    <property type="evidence" value="ECO:0007669"/>
    <property type="project" value="InterPro"/>
</dbReference>
<dbReference type="PANTHER" id="PTHR23024:SF577">
    <property type="entry name" value="CARBOXYLESTERASE 2-RELATED"/>
    <property type="match status" value="1"/>
</dbReference>
<dbReference type="InterPro" id="IPR013094">
    <property type="entry name" value="AB_hydrolase_3"/>
</dbReference>
<accession>A0A9Q0GB10</accession>
<evidence type="ECO:0000313" key="4">
    <source>
        <dbReference type="EMBL" id="KAJ4845394.1"/>
    </source>
</evidence>
<dbReference type="Proteomes" id="UP001141552">
    <property type="component" value="Unassembled WGS sequence"/>
</dbReference>
<dbReference type="Gene3D" id="3.40.50.1820">
    <property type="entry name" value="alpha/beta hydrolase"/>
    <property type="match status" value="1"/>
</dbReference>
<dbReference type="SUPFAM" id="SSF53474">
    <property type="entry name" value="alpha/beta-Hydrolases"/>
    <property type="match status" value="1"/>
</dbReference>
<dbReference type="InterPro" id="IPR029058">
    <property type="entry name" value="AB_hydrolase_fold"/>
</dbReference>
<dbReference type="OrthoDB" id="408631at2759"/>
<proteinExistence type="inferred from homology"/>
<dbReference type="PANTHER" id="PTHR23024">
    <property type="entry name" value="ARYLACETAMIDE DEACETYLASE"/>
    <property type="match status" value="1"/>
</dbReference>
<dbReference type="AlphaFoldDB" id="A0A9Q0GB10"/>
<organism evidence="4 5">
    <name type="scientific">Turnera subulata</name>
    <dbReference type="NCBI Taxonomy" id="218843"/>
    <lineage>
        <taxon>Eukaryota</taxon>
        <taxon>Viridiplantae</taxon>
        <taxon>Streptophyta</taxon>
        <taxon>Embryophyta</taxon>
        <taxon>Tracheophyta</taxon>
        <taxon>Spermatophyta</taxon>
        <taxon>Magnoliopsida</taxon>
        <taxon>eudicotyledons</taxon>
        <taxon>Gunneridae</taxon>
        <taxon>Pentapetalae</taxon>
        <taxon>rosids</taxon>
        <taxon>fabids</taxon>
        <taxon>Malpighiales</taxon>
        <taxon>Passifloraceae</taxon>
        <taxon>Turnera</taxon>
    </lineage>
</organism>